<keyword evidence="11 13" id="KW-0472">Membrane</keyword>
<evidence type="ECO:0000256" key="5">
    <source>
        <dbReference type="ARBA" id="ARBA00022617"/>
    </source>
</evidence>
<evidence type="ECO:0000313" key="15">
    <source>
        <dbReference type="EMBL" id="AAQ60261.1"/>
    </source>
</evidence>
<comment type="subcellular location">
    <subcellularLocation>
        <location evidence="2">Cell membrane</location>
        <topology evidence="2">Multi-pass membrane protein</topology>
    </subcellularLocation>
</comment>
<feature type="transmembrane region" description="Helical" evidence="13">
    <location>
        <begin position="21"/>
        <end position="41"/>
    </location>
</feature>
<evidence type="ECO:0000256" key="2">
    <source>
        <dbReference type="ARBA" id="ARBA00004651"/>
    </source>
</evidence>
<dbReference type="RefSeq" id="WP_011136138.1">
    <property type="nucleotide sequence ID" value="NC_005085.1"/>
</dbReference>
<organism evidence="15 16">
    <name type="scientific">Chromobacterium violaceum (strain ATCC 12472 / DSM 30191 / JCM 1249 / CCUG 213 / NBRC 12614 / NCIMB 9131 / NCTC 9757 / MK)</name>
    <dbReference type="NCBI Taxonomy" id="243365"/>
    <lineage>
        <taxon>Bacteria</taxon>
        <taxon>Pseudomonadati</taxon>
        <taxon>Pseudomonadota</taxon>
        <taxon>Betaproteobacteria</taxon>
        <taxon>Neisseriales</taxon>
        <taxon>Chromobacteriaceae</taxon>
        <taxon>Chromobacterium</taxon>
    </lineage>
</organism>
<evidence type="ECO:0000259" key="14">
    <source>
        <dbReference type="Pfam" id="PF01292"/>
    </source>
</evidence>
<evidence type="ECO:0000256" key="6">
    <source>
        <dbReference type="ARBA" id="ARBA00022692"/>
    </source>
</evidence>
<evidence type="ECO:0000256" key="12">
    <source>
        <dbReference type="ARBA" id="ARBA00037975"/>
    </source>
</evidence>
<dbReference type="KEGG" id="cvi:CV_2591"/>
<evidence type="ECO:0000256" key="11">
    <source>
        <dbReference type="ARBA" id="ARBA00023136"/>
    </source>
</evidence>
<keyword evidence="16" id="KW-1185">Reference proteome</keyword>
<dbReference type="EMBL" id="AE016825">
    <property type="protein sequence ID" value="AAQ60261.1"/>
    <property type="molecule type" value="Genomic_DNA"/>
</dbReference>
<dbReference type="GO" id="GO:0020037">
    <property type="term" value="F:heme binding"/>
    <property type="evidence" value="ECO:0007669"/>
    <property type="project" value="TreeGrafter"/>
</dbReference>
<keyword evidence="7" id="KW-0479">Metal-binding</keyword>
<dbReference type="AlphaFoldDB" id="Q7NUV6"/>
<evidence type="ECO:0000256" key="9">
    <source>
        <dbReference type="ARBA" id="ARBA00022989"/>
    </source>
</evidence>
<dbReference type="InterPro" id="IPR052168">
    <property type="entry name" value="Cytochrome_b561_oxidase"/>
</dbReference>
<feature type="transmembrane region" description="Helical" evidence="13">
    <location>
        <begin position="100"/>
        <end position="127"/>
    </location>
</feature>
<keyword evidence="4" id="KW-1003">Cell membrane</keyword>
<reference evidence="15 16" key="1">
    <citation type="journal article" date="2003" name="Proc. Natl. Acad. Sci. U.S.A.">
        <title>The complete genome sequence of Chromobacterium violaceum reveals remarkable and exploitable bacterial adaptability.</title>
        <authorList>
            <person name="Vasconcelos A.T.R."/>
            <person name="de Almeida D.F."/>
            <person name="Almeida F.C."/>
            <person name="de Almeida L.G.P."/>
            <person name="de Almeida R."/>
            <person name="Goncalves J.A.A."/>
            <person name="Andrade E.M."/>
            <person name="Antonio R.V."/>
            <person name="Araripe J."/>
            <person name="de Araujo M.F.F."/>
            <person name="Filho S.A."/>
            <person name="Azevedo V."/>
            <person name="Batista A.J."/>
            <person name="Bataus L.A.M."/>
            <person name="Batista J.S."/>
            <person name="Belo A."/>
            <person name="vander Berg C."/>
            <person name="Blamey J."/>
            <person name="Bogo M."/>
            <person name="Bonato S."/>
            <person name="Bordignon J."/>
            <person name="Brito C.A."/>
            <person name="Brocchi M."/>
            <person name="Burity H.A."/>
            <person name="Camargo A.A."/>
            <person name="Cardoso D.D.P."/>
            <person name="Carneiro N.P."/>
            <person name="Carraro D.M."/>
            <person name="Carvalho C.M.B."/>
            <person name="Cascardo J.C.M."/>
            <person name="Cavada B.S."/>
            <person name="Chueire L.M.O."/>
            <person name="Pasa T.B.C."/>
            <person name="Duran N."/>
            <person name="Fagundes N."/>
            <person name="Falcao C.L."/>
            <person name="Fantinatti F."/>
            <person name="Farias I.P."/>
            <person name="Felipe M.S.S."/>
            <person name="Ferrari L.P."/>
            <person name="Ferro J.A."/>
            <person name="Ferro M.I.T."/>
            <person name="Franco G.R."/>
            <person name="Freitas N.S.A."/>
            <person name="Furlan L.R."/>
            <person name="Gazzinelli R.T."/>
            <person name="Gomes E.A."/>
            <person name="Goncalves P.R."/>
            <person name="Grangeiro T.B."/>
            <person name="Grattapaglia D."/>
            <person name="Grisard E.C."/>
            <person name="Guimaraes C.T."/>
            <person name="Hanna E.S."/>
            <person name="Hungria M."/>
            <person name="Jardim S.N."/>
            <person name="Laurino J."/>
            <person name="Leoi L.C.T."/>
            <person name="Fassarella L."/>
            <person name="Lima A."/>
            <person name="Loureiro M.F."/>
            <person name="Lyra M.C.P."/>
            <person name="Macedo M."/>
            <person name="Madeira H.M.F."/>
            <person name="Manfio G.P."/>
            <person name="Maranhao A.Q."/>
            <person name="Martins W.S."/>
            <person name="di Mauro S.M.Z."/>
            <person name="de Medeiros S.R.B."/>
            <person name="Meissner R.D.V."/>
            <person name="Menck C.F.M."/>
            <person name="Moreira M.A.M."/>
            <person name="Nascimento F.F."/>
            <person name="Nicolas M.F."/>
            <person name="Oliveira J.G."/>
            <person name="Oliveira S.C."/>
            <person name="Paixao R.F.C."/>
            <person name="Parente J.A."/>
            <person name="Pedrosa F.O."/>
            <person name="Pena S.J.D."/>
            <person name="Perreira J.O."/>
            <person name="Perreira M."/>
            <person name="Pinto L.S.R.C."/>
            <person name="Pinto L.S."/>
            <person name="Porto J.I.R."/>
            <person name="Potrich D.P."/>
            <person name="Neto C.E.R."/>
            <person name="Reis A.M.M."/>
            <person name="Rigo L.U."/>
            <person name="Rondinelli E."/>
            <person name="dos Santos E.B.P."/>
            <person name="Santos F.R."/>
            <person name="Schneider M.P.C."/>
            <person name="Seuanez H.N."/>
            <person name="Silva A.M.R."/>
            <person name="da Silva A.L.C."/>
            <person name="Silva D.W."/>
            <person name="Silva R."/>
            <person name="Simoes I.C."/>
            <person name="Simon D."/>
            <person name="Soares C.M.A."/>
            <person name="Soares R.B.A."/>
            <person name="Souza E.M."/>
            <person name="Souza K.R.L."/>
            <person name="Souza R.C."/>
            <person name="Steffens M.B.R."/>
            <person name="Steindel M."/>
            <person name="Teixeira S.R."/>
            <person name="Urmenyi T."/>
            <person name="Vettore A."/>
            <person name="Wassem R."/>
            <person name="Zaha A."/>
            <person name="Simpson A.J.G."/>
        </authorList>
    </citation>
    <scope>NUCLEOTIDE SEQUENCE [LARGE SCALE GENOMIC DNA]</scope>
    <source>
        <strain evidence="16">ATCC 12472 / DSM 30191 / JCM 1249 / NBRC 12614 / NCIMB 9131 / NCTC 9757</strain>
    </source>
</reference>
<feature type="transmembrane region" description="Helical" evidence="13">
    <location>
        <begin position="147"/>
        <end position="168"/>
    </location>
</feature>
<evidence type="ECO:0000256" key="1">
    <source>
        <dbReference type="ARBA" id="ARBA00001970"/>
    </source>
</evidence>
<proteinExistence type="inferred from homology"/>
<dbReference type="InterPro" id="IPR016174">
    <property type="entry name" value="Di-haem_cyt_TM"/>
</dbReference>
<evidence type="ECO:0000256" key="4">
    <source>
        <dbReference type="ARBA" id="ARBA00022475"/>
    </source>
</evidence>
<dbReference type="GO" id="GO:0009055">
    <property type="term" value="F:electron transfer activity"/>
    <property type="evidence" value="ECO:0007669"/>
    <property type="project" value="InterPro"/>
</dbReference>
<evidence type="ECO:0000256" key="3">
    <source>
        <dbReference type="ARBA" id="ARBA00022448"/>
    </source>
</evidence>
<keyword evidence="3" id="KW-0813">Transport</keyword>
<dbReference type="PANTHER" id="PTHR30529:SF1">
    <property type="entry name" value="CYTOCHROME B561 HOMOLOG 2"/>
    <property type="match status" value="1"/>
</dbReference>
<evidence type="ECO:0000256" key="8">
    <source>
        <dbReference type="ARBA" id="ARBA00022982"/>
    </source>
</evidence>
<feature type="domain" description="Cytochrome b561 bacterial/Ni-hydrogenase" evidence="14">
    <location>
        <begin position="15"/>
        <end position="179"/>
    </location>
</feature>
<keyword evidence="9 13" id="KW-1133">Transmembrane helix</keyword>
<dbReference type="GO" id="GO:0005886">
    <property type="term" value="C:plasma membrane"/>
    <property type="evidence" value="ECO:0007669"/>
    <property type="project" value="UniProtKB-SubCell"/>
</dbReference>
<keyword evidence="8" id="KW-0249">Electron transport</keyword>
<dbReference type="eggNOG" id="COG3038">
    <property type="taxonomic scope" value="Bacteria"/>
</dbReference>
<evidence type="ECO:0000256" key="13">
    <source>
        <dbReference type="SAM" id="Phobius"/>
    </source>
</evidence>
<dbReference type="SUPFAM" id="SSF81342">
    <property type="entry name" value="Transmembrane di-heme cytochromes"/>
    <property type="match status" value="1"/>
</dbReference>
<evidence type="ECO:0000256" key="10">
    <source>
        <dbReference type="ARBA" id="ARBA00023004"/>
    </source>
</evidence>
<comment type="cofactor">
    <cofactor evidence="1">
        <name>heme b</name>
        <dbReference type="ChEBI" id="CHEBI:60344"/>
    </cofactor>
</comment>
<sequence>MPLPSILPIGVFMKRYPPLAMALHWLCAAVMLWALLSGFALASGTLPPALAKAVPPLNVALTTLLVPFWLLRLLNRIRFRMPPPASMPARGWKMARRGHLALYALGSLSLLSGMLMMERAVDVFGWFTLAAPLPPGSLTRGFARVHFASNAVLALAVIAHIAAVVLHHRRGLPILWRMRPSQTEL</sequence>
<evidence type="ECO:0000313" key="16">
    <source>
        <dbReference type="Proteomes" id="UP000001424"/>
    </source>
</evidence>
<comment type="similarity">
    <text evidence="12">Belongs to the cytochrome b561 family.</text>
</comment>
<dbReference type="Pfam" id="PF01292">
    <property type="entry name" value="Ni_hydr_CYTB"/>
    <property type="match status" value="1"/>
</dbReference>
<gene>
    <name evidence="15" type="ordered locus">CV_2591</name>
</gene>
<evidence type="ECO:0000256" key="7">
    <source>
        <dbReference type="ARBA" id="ARBA00022723"/>
    </source>
</evidence>
<dbReference type="Proteomes" id="UP000001424">
    <property type="component" value="Chromosome"/>
</dbReference>
<dbReference type="PANTHER" id="PTHR30529">
    <property type="entry name" value="CYTOCHROME B561"/>
    <property type="match status" value="1"/>
</dbReference>
<keyword evidence="6 13" id="KW-0812">Transmembrane</keyword>
<dbReference type="GO" id="GO:0022904">
    <property type="term" value="P:respiratory electron transport chain"/>
    <property type="evidence" value="ECO:0007669"/>
    <property type="project" value="InterPro"/>
</dbReference>
<name>Q7NUV6_CHRVO</name>
<accession>Q7NUV6</accession>
<dbReference type="GO" id="GO:0046872">
    <property type="term" value="F:metal ion binding"/>
    <property type="evidence" value="ECO:0007669"/>
    <property type="project" value="UniProtKB-KW"/>
</dbReference>
<dbReference type="InterPro" id="IPR011577">
    <property type="entry name" value="Cyt_b561_bac/Ni-Hgenase"/>
</dbReference>
<feature type="transmembrane region" description="Helical" evidence="13">
    <location>
        <begin position="53"/>
        <end position="71"/>
    </location>
</feature>
<keyword evidence="10" id="KW-0408">Iron</keyword>
<protein>
    <submittedName>
        <fullName evidence="15">Probable cytochrome b561</fullName>
    </submittedName>
</protein>
<dbReference type="HOGENOM" id="CLU_095321_1_1_4"/>
<keyword evidence="5" id="KW-0349">Heme</keyword>